<gene>
    <name evidence="2" type="ORF">KL86DES1_21310</name>
</gene>
<dbReference type="RefSeq" id="WP_179980698.1">
    <property type="nucleotide sequence ID" value="NZ_LT608333.1"/>
</dbReference>
<dbReference type="Gene3D" id="3.40.50.2000">
    <property type="entry name" value="Glycogen Phosphorylase B"/>
    <property type="match status" value="2"/>
</dbReference>
<dbReference type="EMBL" id="FMJC01000002">
    <property type="protein sequence ID" value="SCM73456.1"/>
    <property type="molecule type" value="Genomic_DNA"/>
</dbReference>
<dbReference type="AlphaFoldDB" id="A0A212L7D6"/>
<dbReference type="Pfam" id="PF13439">
    <property type="entry name" value="Glyco_transf_4"/>
    <property type="match status" value="1"/>
</dbReference>
<keyword evidence="2" id="KW-0808">Transferase</keyword>
<dbReference type="PANTHER" id="PTHR12526">
    <property type="entry name" value="GLYCOSYLTRANSFERASE"/>
    <property type="match status" value="1"/>
</dbReference>
<dbReference type="Pfam" id="PF13692">
    <property type="entry name" value="Glyco_trans_1_4"/>
    <property type="match status" value="1"/>
</dbReference>
<accession>A0A212L7D6</accession>
<organism evidence="2">
    <name type="scientific">uncultured Desulfovibrio sp</name>
    <dbReference type="NCBI Taxonomy" id="167968"/>
    <lineage>
        <taxon>Bacteria</taxon>
        <taxon>Pseudomonadati</taxon>
        <taxon>Thermodesulfobacteriota</taxon>
        <taxon>Desulfovibrionia</taxon>
        <taxon>Desulfovibrionales</taxon>
        <taxon>Desulfovibrionaceae</taxon>
        <taxon>Desulfovibrio</taxon>
        <taxon>environmental samples</taxon>
    </lineage>
</organism>
<evidence type="ECO:0000259" key="1">
    <source>
        <dbReference type="Pfam" id="PF13439"/>
    </source>
</evidence>
<feature type="domain" description="Glycosyltransferase subfamily 4-like N-terminal" evidence="1">
    <location>
        <begin position="14"/>
        <end position="178"/>
    </location>
</feature>
<protein>
    <submittedName>
        <fullName evidence="2">Glycosyltransferase-like protein</fullName>
    </submittedName>
</protein>
<reference evidence="2" key="1">
    <citation type="submission" date="2016-08" db="EMBL/GenBank/DDBJ databases">
        <authorList>
            <person name="Seilhamer J.J."/>
        </authorList>
    </citation>
    <scope>NUCLEOTIDE SEQUENCE</scope>
    <source>
        <strain evidence="2">86-1</strain>
    </source>
</reference>
<evidence type="ECO:0000313" key="2">
    <source>
        <dbReference type="EMBL" id="SCM73456.1"/>
    </source>
</evidence>
<name>A0A212L7D6_9BACT</name>
<dbReference type="InterPro" id="IPR028098">
    <property type="entry name" value="Glyco_trans_4-like_N"/>
</dbReference>
<sequence length="377" mass="42166">MKNITFCDQYGQLGGGQQVLLELVKAALENRFTVQVLIPEGPCADKLETLGVEVRRISNCALTQGKKSVLDVMRFAMYNLSVFFNNFSVLRSADLIYVNGNRLLPVAFFAQRILGKEAACHIHLNHGKLEKKLFRIFLRQRRTSAIVVPSAFIQRELVHFDTAFDSPKVRIVENGLDARFTSTAFEDRFSSRPLRHVGIVGRVSPEKGQDVLPALARRFPDMDFHVMGDAAFSSADFYATLRRDSPANVHFHGWVEDLPQKVREIGLQICLVPSRCPESTPGHSFEAAPLVPMQMAALSCLVMVRRLGALEDIAKSLQLISFDSDEELIPMIESLRVQPAGEPLALCENSHKLAVSRYSHNSFHENLKGLLRALIPV</sequence>
<proteinExistence type="predicted"/>
<dbReference type="CDD" id="cd03801">
    <property type="entry name" value="GT4_PimA-like"/>
    <property type="match status" value="1"/>
</dbReference>
<dbReference type="GO" id="GO:0016757">
    <property type="term" value="F:glycosyltransferase activity"/>
    <property type="evidence" value="ECO:0007669"/>
    <property type="project" value="UniProtKB-ARBA"/>
</dbReference>
<dbReference type="SUPFAM" id="SSF53756">
    <property type="entry name" value="UDP-Glycosyltransferase/glycogen phosphorylase"/>
    <property type="match status" value="1"/>
</dbReference>